<dbReference type="RefSeq" id="WP_268186804.1">
    <property type="nucleotide sequence ID" value="NZ_CP113361.1"/>
</dbReference>
<organism evidence="2 3">
    <name type="scientific">Methanogenium organophilum</name>
    <dbReference type="NCBI Taxonomy" id="2199"/>
    <lineage>
        <taxon>Archaea</taxon>
        <taxon>Methanobacteriati</taxon>
        <taxon>Methanobacteriota</taxon>
        <taxon>Stenosarchaea group</taxon>
        <taxon>Methanomicrobia</taxon>
        <taxon>Methanomicrobiales</taxon>
        <taxon>Methanomicrobiaceae</taxon>
        <taxon>Methanogenium</taxon>
    </lineage>
</organism>
<dbReference type="SUPFAM" id="SSF46548">
    <property type="entry name" value="alpha-helical ferredoxin"/>
    <property type="match status" value="1"/>
</dbReference>
<dbReference type="Pfam" id="PF00248">
    <property type="entry name" value="Aldo_ket_red"/>
    <property type="match status" value="1"/>
</dbReference>
<dbReference type="InterPro" id="IPR036812">
    <property type="entry name" value="NAD(P)_OxRdtase_dom_sf"/>
</dbReference>
<protein>
    <submittedName>
        <fullName evidence="2">Aldo/keto reductase</fullName>
    </submittedName>
</protein>
<dbReference type="InterPro" id="IPR023210">
    <property type="entry name" value="NADP_OxRdtase_dom"/>
</dbReference>
<evidence type="ECO:0000313" key="3">
    <source>
        <dbReference type="Proteomes" id="UP001163096"/>
    </source>
</evidence>
<reference evidence="2" key="1">
    <citation type="submission" date="2022-11" db="EMBL/GenBank/DDBJ databases">
        <title>Complete genome sequence of Methanogenium organophilum DSM 3596.</title>
        <authorList>
            <person name="Chen S.-C."/>
            <person name="Lai S.-J."/>
            <person name="You Y.-T."/>
        </authorList>
    </citation>
    <scope>NUCLEOTIDE SEQUENCE</scope>
    <source>
        <strain evidence="2">DSM 3596</strain>
    </source>
</reference>
<dbReference type="PROSITE" id="PS00198">
    <property type="entry name" value="4FE4S_FER_1"/>
    <property type="match status" value="1"/>
</dbReference>
<dbReference type="InterPro" id="IPR017896">
    <property type="entry name" value="4Fe4S_Fe-S-bd"/>
</dbReference>
<dbReference type="KEGG" id="mou:OU421_01395"/>
<dbReference type="PANTHER" id="PTHR43312:SF1">
    <property type="entry name" value="NADP-DEPENDENT OXIDOREDUCTASE DOMAIN-CONTAINING PROTEIN"/>
    <property type="match status" value="1"/>
</dbReference>
<keyword evidence="3" id="KW-1185">Reference proteome</keyword>
<name>A0A9X9T8C3_METOG</name>
<dbReference type="Gene3D" id="3.30.70.20">
    <property type="match status" value="1"/>
</dbReference>
<dbReference type="PROSITE" id="PS51379">
    <property type="entry name" value="4FE4S_FER_2"/>
    <property type="match status" value="1"/>
</dbReference>
<evidence type="ECO:0000313" key="2">
    <source>
        <dbReference type="EMBL" id="WAI01555.1"/>
    </source>
</evidence>
<dbReference type="GeneID" id="76833715"/>
<dbReference type="EMBL" id="CP113361">
    <property type="protein sequence ID" value="WAI01555.1"/>
    <property type="molecule type" value="Genomic_DNA"/>
</dbReference>
<accession>A0A9X9T8C3</accession>
<gene>
    <name evidence="2" type="ORF">OU421_01395</name>
</gene>
<dbReference type="CDD" id="cd19100">
    <property type="entry name" value="AKR_unchar"/>
    <property type="match status" value="1"/>
</dbReference>
<dbReference type="AlphaFoldDB" id="A0A9X9T8C3"/>
<dbReference type="PANTHER" id="PTHR43312">
    <property type="entry name" value="D-THREO-ALDOSE 1-DEHYDROGENASE"/>
    <property type="match status" value="1"/>
</dbReference>
<feature type="domain" description="4Fe-4S ferredoxin-type" evidence="1">
    <location>
        <begin position="326"/>
        <end position="357"/>
    </location>
</feature>
<dbReference type="Pfam" id="PF13187">
    <property type="entry name" value="Fer4_9"/>
    <property type="match status" value="1"/>
</dbReference>
<dbReference type="Gene3D" id="3.20.20.100">
    <property type="entry name" value="NADP-dependent oxidoreductase domain"/>
    <property type="match status" value="1"/>
</dbReference>
<dbReference type="GO" id="GO:0016491">
    <property type="term" value="F:oxidoreductase activity"/>
    <property type="evidence" value="ECO:0007669"/>
    <property type="project" value="UniProtKB-ARBA"/>
</dbReference>
<dbReference type="SUPFAM" id="SSF51430">
    <property type="entry name" value="NAD(P)-linked oxidoreductase"/>
    <property type="match status" value="1"/>
</dbReference>
<dbReference type="InterPro" id="IPR053135">
    <property type="entry name" value="AKR2_Oxidoreductase"/>
</dbReference>
<evidence type="ECO:0000259" key="1">
    <source>
        <dbReference type="PROSITE" id="PS51379"/>
    </source>
</evidence>
<proteinExistence type="predicted"/>
<dbReference type="Proteomes" id="UP001163096">
    <property type="component" value="Chromosome"/>
</dbReference>
<dbReference type="InterPro" id="IPR017900">
    <property type="entry name" value="4Fe4S_Fe_S_CS"/>
</dbReference>
<sequence>MEYRYLPNSSCRVSTIGIGAGSLRESGPEEIRKIINSGMEHGINLIDTVMSDTSAAEPIAQALKGRRDEMIMQIHLGAVYPHETYSRTRSLSELQRGFEGELKKYGTDYADIGLIHYVDEVSDFEEILSGGIFDYALKLKDEGVIRHLGFSSHSAEVSRLFIETGEIDVFMFSLNAAYDFEPSEGKLILAKERAELYRACEKRGVGITVMKPYCGGQLLNAKTSPLYHRMSIPQCIRYALDSPVVISCLPGVRSLKDLEDVLGYYSASEEECDYSFIGSLPHRDINGICIYCGHCQPCPAGIDIASLNKYLDLAKSGDELARDHYMKLDKNAEDCTGCGVCEKNCPFHVDILERIQEACELFPPVTIGKP</sequence>